<evidence type="ECO:0000313" key="7">
    <source>
        <dbReference type="EMBL" id="TCJ17892.1"/>
    </source>
</evidence>
<dbReference type="Gene3D" id="3.30.1330.60">
    <property type="entry name" value="OmpA-like domain"/>
    <property type="match status" value="1"/>
</dbReference>
<dbReference type="PANTHER" id="PTHR30329">
    <property type="entry name" value="STATOR ELEMENT OF FLAGELLAR MOTOR COMPLEX"/>
    <property type="match status" value="1"/>
</dbReference>
<dbReference type="Pfam" id="PF13620">
    <property type="entry name" value="CarboxypepD_reg"/>
    <property type="match status" value="1"/>
</dbReference>
<keyword evidence="2 4" id="KW-0472">Membrane</keyword>
<dbReference type="SUPFAM" id="SSF49464">
    <property type="entry name" value="Carboxypeptidase regulatory domain-like"/>
    <property type="match status" value="1"/>
</dbReference>
<keyword evidence="8" id="KW-1185">Reference proteome</keyword>
<proteinExistence type="predicted"/>
<dbReference type="OrthoDB" id="9809364at2"/>
<dbReference type="CDD" id="cd07185">
    <property type="entry name" value="OmpA_C-like"/>
    <property type="match status" value="1"/>
</dbReference>
<evidence type="ECO:0000256" key="3">
    <source>
        <dbReference type="ARBA" id="ARBA00023237"/>
    </source>
</evidence>
<dbReference type="Proteomes" id="UP000295334">
    <property type="component" value="Unassembled WGS sequence"/>
</dbReference>
<dbReference type="AlphaFoldDB" id="A0A4V6NB28"/>
<dbReference type="PRINTS" id="PR01023">
    <property type="entry name" value="NAFLGMOTY"/>
</dbReference>
<dbReference type="InterPro" id="IPR008969">
    <property type="entry name" value="CarboxyPept-like_regulatory"/>
</dbReference>
<dbReference type="GO" id="GO:0009279">
    <property type="term" value="C:cell outer membrane"/>
    <property type="evidence" value="ECO:0007669"/>
    <property type="project" value="UniProtKB-SubCell"/>
</dbReference>
<dbReference type="PRINTS" id="PR01021">
    <property type="entry name" value="OMPADOMAIN"/>
</dbReference>
<dbReference type="EMBL" id="SJZI01000008">
    <property type="protein sequence ID" value="TCJ17892.1"/>
    <property type="molecule type" value="Genomic_DNA"/>
</dbReference>
<accession>A0A4V6NB28</accession>
<dbReference type="Pfam" id="PF00691">
    <property type="entry name" value="OmpA"/>
    <property type="match status" value="1"/>
</dbReference>
<keyword evidence="3" id="KW-0998">Cell outer membrane</keyword>
<evidence type="ECO:0000256" key="4">
    <source>
        <dbReference type="PROSITE-ProRule" id="PRU00473"/>
    </source>
</evidence>
<dbReference type="PANTHER" id="PTHR30329:SF21">
    <property type="entry name" value="LIPOPROTEIN YIAD-RELATED"/>
    <property type="match status" value="1"/>
</dbReference>
<evidence type="ECO:0000256" key="5">
    <source>
        <dbReference type="SAM" id="MobiDB-lite"/>
    </source>
</evidence>
<protein>
    <recommendedName>
        <fullName evidence="6">OmpA-like domain-containing protein</fullName>
    </recommendedName>
</protein>
<name>A0A4V6NB28_9BACT</name>
<feature type="domain" description="OmpA-like" evidence="6">
    <location>
        <begin position="233"/>
        <end position="352"/>
    </location>
</feature>
<dbReference type="InterPro" id="IPR036737">
    <property type="entry name" value="OmpA-like_sf"/>
</dbReference>
<feature type="region of interest" description="Disordered" evidence="5">
    <location>
        <begin position="320"/>
        <end position="352"/>
    </location>
</feature>
<evidence type="ECO:0000259" key="6">
    <source>
        <dbReference type="PROSITE" id="PS51123"/>
    </source>
</evidence>
<dbReference type="InterPro" id="IPR006664">
    <property type="entry name" value="OMP_bac"/>
</dbReference>
<comment type="subcellular location">
    <subcellularLocation>
        <location evidence="1">Cell outer membrane</location>
    </subcellularLocation>
</comment>
<dbReference type="Gene3D" id="2.60.40.1120">
    <property type="entry name" value="Carboxypeptidase-like, regulatory domain"/>
    <property type="match status" value="1"/>
</dbReference>
<dbReference type="InterPro" id="IPR006665">
    <property type="entry name" value="OmpA-like"/>
</dbReference>
<feature type="compositionally biased region" description="Basic and acidic residues" evidence="5">
    <location>
        <begin position="328"/>
        <end position="352"/>
    </location>
</feature>
<sequence length="352" mass="38286">MPGGRQILFSSNRTGGLGGFDLYIADLGADGAVSNITNLGPTVNTSFDEQAPYYHAATGTLVFSSNGRVGMGEYDLFWSKGTPGNWSEPVNFGYPVNSVKDDIYFASKGGARNILEDVLLSTDRASACCLELFSLQKKRALKQISGTVLSCDNKTPLAGASVTILDTVNNRTVATLTTDANGRYVFTMEDFQPVKAVATVKEYYTGNVQIGTPADLDAESTTSPELCLVAIKYDEPVVVNNIFYEFAKWNLKEESFPELDKLVKLMSENPSIHAEIGAHTDAIGSDKANQILSEKRAQSVVNYLVSKGISKDRLTVKGYGETMPIEPNKNEDGSDNPAGREKNRRTEFKVIK</sequence>
<comment type="caution">
    <text evidence="7">The sequence shown here is derived from an EMBL/GenBank/DDBJ whole genome shotgun (WGS) entry which is preliminary data.</text>
</comment>
<gene>
    <name evidence="7" type="ORF">EPD60_05935</name>
</gene>
<dbReference type="SUPFAM" id="SSF103088">
    <property type="entry name" value="OmpA-like"/>
    <property type="match status" value="1"/>
</dbReference>
<organism evidence="7 8">
    <name type="scientific">Flaviaesturariibacter flavus</name>
    <dbReference type="NCBI Taxonomy" id="2502780"/>
    <lineage>
        <taxon>Bacteria</taxon>
        <taxon>Pseudomonadati</taxon>
        <taxon>Bacteroidota</taxon>
        <taxon>Chitinophagia</taxon>
        <taxon>Chitinophagales</taxon>
        <taxon>Chitinophagaceae</taxon>
        <taxon>Flaviaestuariibacter</taxon>
    </lineage>
</organism>
<evidence type="ECO:0000256" key="1">
    <source>
        <dbReference type="ARBA" id="ARBA00004442"/>
    </source>
</evidence>
<dbReference type="PROSITE" id="PS51123">
    <property type="entry name" value="OMPA_2"/>
    <property type="match status" value="1"/>
</dbReference>
<evidence type="ECO:0000256" key="2">
    <source>
        <dbReference type="ARBA" id="ARBA00023136"/>
    </source>
</evidence>
<dbReference type="InterPro" id="IPR050330">
    <property type="entry name" value="Bact_OuterMem_StrucFunc"/>
</dbReference>
<reference evidence="7 8" key="1">
    <citation type="submission" date="2019-03" db="EMBL/GenBank/DDBJ databases">
        <authorList>
            <person name="Kim M.K.M."/>
        </authorList>
    </citation>
    <scope>NUCLEOTIDE SEQUENCE [LARGE SCALE GENOMIC DNA]</scope>
    <source>
        <strain evidence="7 8">17J68-12</strain>
    </source>
</reference>
<evidence type="ECO:0000313" key="8">
    <source>
        <dbReference type="Proteomes" id="UP000295334"/>
    </source>
</evidence>